<evidence type="ECO:0000256" key="2">
    <source>
        <dbReference type="ARBA" id="ARBA00022630"/>
    </source>
</evidence>
<sequence length="159" mass="18682">MDHMNHPLRHLQDLWSKAKQSGVLPHRNVICISTIDDQGFPHSRFVDLKEINQEGLIFCTDLKSNKAKEILNNPKVSLTIWWEHVAHQIRIQGFCSLIDTQLADSYWEKRVHDAQVVSYIFDQSQEIESLEAMQQKFLDEKSKYDRHNLIRPETWGDLS</sequence>
<dbReference type="Pfam" id="PF01243">
    <property type="entry name" value="PNPOx_N"/>
    <property type="match status" value="1"/>
</dbReference>
<dbReference type="InterPro" id="IPR011576">
    <property type="entry name" value="Pyridox_Oxase_N"/>
</dbReference>
<dbReference type="EMBL" id="APPK01000042">
    <property type="protein sequence ID" value="ENV21184.1"/>
    <property type="molecule type" value="Genomic_DNA"/>
</dbReference>
<name>N8YIP3_ACIBZ</name>
<evidence type="ECO:0000256" key="1">
    <source>
        <dbReference type="ARBA" id="ARBA00001917"/>
    </source>
</evidence>
<evidence type="ECO:0000259" key="5">
    <source>
        <dbReference type="Pfam" id="PF01243"/>
    </source>
</evidence>
<dbReference type="PANTHER" id="PTHR10851">
    <property type="entry name" value="PYRIDOXINE-5-PHOSPHATE OXIDASE"/>
    <property type="match status" value="1"/>
</dbReference>
<organism evidence="6 7">
    <name type="scientific">Acinetobacter bereziniae NIPH 3</name>
    <dbReference type="NCBI Taxonomy" id="1217651"/>
    <lineage>
        <taxon>Bacteria</taxon>
        <taxon>Pseudomonadati</taxon>
        <taxon>Pseudomonadota</taxon>
        <taxon>Gammaproteobacteria</taxon>
        <taxon>Moraxellales</taxon>
        <taxon>Moraxellaceae</taxon>
        <taxon>Acinetobacter</taxon>
    </lineage>
</organism>
<dbReference type="Gene3D" id="2.30.110.10">
    <property type="entry name" value="Electron Transport, Fmn-binding Protein, Chain A"/>
    <property type="match status" value="1"/>
</dbReference>
<protein>
    <recommendedName>
        <fullName evidence="5">Pyridoxamine 5'-phosphate oxidase N-terminal domain-containing protein</fullName>
    </recommendedName>
</protein>
<evidence type="ECO:0000313" key="6">
    <source>
        <dbReference type="EMBL" id="ENV21184.1"/>
    </source>
</evidence>
<keyword evidence="2" id="KW-0285">Flavoprotein</keyword>
<evidence type="ECO:0000256" key="4">
    <source>
        <dbReference type="ARBA" id="ARBA00023002"/>
    </source>
</evidence>
<evidence type="ECO:0000256" key="3">
    <source>
        <dbReference type="ARBA" id="ARBA00022643"/>
    </source>
</evidence>
<dbReference type="PANTHER" id="PTHR10851:SF0">
    <property type="entry name" value="PYRIDOXINE-5'-PHOSPHATE OXIDASE"/>
    <property type="match status" value="1"/>
</dbReference>
<keyword evidence="4" id="KW-0560">Oxidoreductase</keyword>
<dbReference type="GO" id="GO:0004733">
    <property type="term" value="F:pyridoxamine phosphate oxidase activity"/>
    <property type="evidence" value="ECO:0007669"/>
    <property type="project" value="InterPro"/>
</dbReference>
<dbReference type="RefSeq" id="WP_004831321.1">
    <property type="nucleotide sequence ID" value="NZ_KB849468.1"/>
</dbReference>
<dbReference type="SUPFAM" id="SSF50475">
    <property type="entry name" value="FMN-binding split barrel"/>
    <property type="match status" value="1"/>
</dbReference>
<dbReference type="InterPro" id="IPR000659">
    <property type="entry name" value="Pyridox_Oxase"/>
</dbReference>
<dbReference type="AlphaFoldDB" id="N8YIP3"/>
<dbReference type="GO" id="GO:0008615">
    <property type="term" value="P:pyridoxine biosynthetic process"/>
    <property type="evidence" value="ECO:0007669"/>
    <property type="project" value="InterPro"/>
</dbReference>
<keyword evidence="3" id="KW-0288">FMN</keyword>
<accession>N8YIP3</accession>
<reference evidence="6 7" key="1">
    <citation type="submission" date="2013-02" db="EMBL/GenBank/DDBJ databases">
        <title>The Genome Sequence of Acinetobacter bereziniae NIPH 3.</title>
        <authorList>
            <consortium name="The Broad Institute Genome Sequencing Platform"/>
            <consortium name="The Broad Institute Genome Sequencing Center for Infectious Disease"/>
            <person name="Cerqueira G."/>
            <person name="Feldgarden M."/>
            <person name="Courvalin P."/>
            <person name="Perichon B."/>
            <person name="Grillot-Courvalin C."/>
            <person name="Clermont D."/>
            <person name="Rocha E."/>
            <person name="Yoon E.-J."/>
            <person name="Nemec A."/>
            <person name="Walker B."/>
            <person name="Young S.K."/>
            <person name="Zeng Q."/>
            <person name="Gargeya S."/>
            <person name="Fitzgerald M."/>
            <person name="Haas B."/>
            <person name="Abouelleil A."/>
            <person name="Alvarado L."/>
            <person name="Arachchi H.M."/>
            <person name="Berlin A.M."/>
            <person name="Chapman S.B."/>
            <person name="Dewar J."/>
            <person name="Goldberg J."/>
            <person name="Griggs A."/>
            <person name="Gujja S."/>
            <person name="Hansen M."/>
            <person name="Howarth C."/>
            <person name="Imamovic A."/>
            <person name="Larimer J."/>
            <person name="McCowan C."/>
            <person name="Murphy C."/>
            <person name="Neiman D."/>
            <person name="Pearson M."/>
            <person name="Priest M."/>
            <person name="Roberts A."/>
            <person name="Saif S."/>
            <person name="Shea T."/>
            <person name="Sisk P."/>
            <person name="Sykes S."/>
            <person name="Wortman J."/>
            <person name="Nusbaum C."/>
            <person name="Birren B."/>
        </authorList>
    </citation>
    <scope>NUCLEOTIDE SEQUENCE [LARGE SCALE GENOMIC DNA]</scope>
    <source>
        <strain evidence="6 7">NIPH 3</strain>
    </source>
</reference>
<feature type="domain" description="Pyridoxamine 5'-phosphate oxidase N-terminal" evidence="5">
    <location>
        <begin position="22"/>
        <end position="136"/>
    </location>
</feature>
<proteinExistence type="predicted"/>
<dbReference type="GO" id="GO:0010181">
    <property type="term" value="F:FMN binding"/>
    <property type="evidence" value="ECO:0007669"/>
    <property type="project" value="InterPro"/>
</dbReference>
<dbReference type="Proteomes" id="UP000013270">
    <property type="component" value="Unassembled WGS sequence"/>
</dbReference>
<comment type="cofactor">
    <cofactor evidence="1">
        <name>FMN</name>
        <dbReference type="ChEBI" id="CHEBI:58210"/>
    </cofactor>
</comment>
<dbReference type="HOGENOM" id="CLU_032263_2_3_6"/>
<comment type="caution">
    <text evidence="6">The sequence shown here is derived from an EMBL/GenBank/DDBJ whole genome shotgun (WGS) entry which is preliminary data.</text>
</comment>
<evidence type="ECO:0000313" key="7">
    <source>
        <dbReference type="Proteomes" id="UP000013270"/>
    </source>
</evidence>
<dbReference type="InterPro" id="IPR012349">
    <property type="entry name" value="Split_barrel_FMN-bd"/>
</dbReference>
<gene>
    <name evidence="6" type="ORF">F963_02776</name>
</gene>
<dbReference type="PATRIC" id="fig|1217651.3.peg.2737"/>